<comment type="caution">
    <text evidence="3">The sequence shown here is derived from an EMBL/GenBank/DDBJ whole genome shotgun (WGS) entry which is preliminary data.</text>
</comment>
<evidence type="ECO:0000259" key="2">
    <source>
        <dbReference type="Pfam" id="PF09409"/>
    </source>
</evidence>
<keyword evidence="4" id="KW-1185">Reference proteome</keyword>
<dbReference type="InterPro" id="IPR018997">
    <property type="entry name" value="PUB_domain"/>
</dbReference>
<evidence type="ECO:0000256" key="1">
    <source>
        <dbReference type="SAM" id="MobiDB-lite"/>
    </source>
</evidence>
<reference evidence="3 4" key="1">
    <citation type="submission" date="2022-09" db="EMBL/GenBank/DDBJ databases">
        <authorList>
            <person name="Palmer J.M."/>
        </authorList>
    </citation>
    <scope>NUCLEOTIDE SEQUENCE [LARGE SCALE GENOMIC DNA]</scope>
    <source>
        <strain evidence="3 4">DSM 7382</strain>
    </source>
</reference>
<feature type="compositionally biased region" description="Basic and acidic residues" evidence="1">
    <location>
        <begin position="205"/>
        <end position="224"/>
    </location>
</feature>
<proteinExistence type="predicted"/>
<evidence type="ECO:0000313" key="3">
    <source>
        <dbReference type="EMBL" id="KAK7695838.1"/>
    </source>
</evidence>
<organism evidence="3 4">
    <name type="scientific">Cerrena zonata</name>
    <dbReference type="NCBI Taxonomy" id="2478898"/>
    <lineage>
        <taxon>Eukaryota</taxon>
        <taxon>Fungi</taxon>
        <taxon>Dikarya</taxon>
        <taxon>Basidiomycota</taxon>
        <taxon>Agaricomycotina</taxon>
        <taxon>Agaricomycetes</taxon>
        <taxon>Polyporales</taxon>
        <taxon>Cerrenaceae</taxon>
        <taxon>Cerrena</taxon>
    </lineage>
</organism>
<accession>A0AAW0GY02</accession>
<dbReference type="Pfam" id="PF09409">
    <property type="entry name" value="PUB"/>
    <property type="match status" value="1"/>
</dbReference>
<feature type="compositionally biased region" description="Polar residues" evidence="1">
    <location>
        <begin position="45"/>
        <end position="59"/>
    </location>
</feature>
<dbReference type="CDD" id="cd09212">
    <property type="entry name" value="PUB"/>
    <property type="match status" value="1"/>
</dbReference>
<feature type="region of interest" description="Disordered" evidence="1">
    <location>
        <begin position="205"/>
        <end position="281"/>
    </location>
</feature>
<dbReference type="Proteomes" id="UP001385951">
    <property type="component" value="Unassembled WGS sequence"/>
</dbReference>
<feature type="compositionally biased region" description="Polar residues" evidence="1">
    <location>
        <begin position="1"/>
        <end position="21"/>
    </location>
</feature>
<dbReference type="InterPro" id="IPR036339">
    <property type="entry name" value="PUB-like_dom_sf"/>
</dbReference>
<name>A0AAW0GY02_9APHY</name>
<protein>
    <recommendedName>
        <fullName evidence="2">PUB domain-containing protein</fullName>
    </recommendedName>
</protein>
<evidence type="ECO:0000313" key="4">
    <source>
        <dbReference type="Proteomes" id="UP001385951"/>
    </source>
</evidence>
<dbReference type="Gene3D" id="1.20.58.2190">
    <property type="match status" value="1"/>
</dbReference>
<feature type="domain" description="PUB" evidence="2">
    <location>
        <begin position="89"/>
        <end position="164"/>
    </location>
</feature>
<dbReference type="SUPFAM" id="SSF143503">
    <property type="entry name" value="PUG domain-like"/>
    <property type="match status" value="1"/>
</dbReference>
<dbReference type="EMBL" id="JASBNA010000001">
    <property type="protein sequence ID" value="KAK7695838.1"/>
    <property type="molecule type" value="Genomic_DNA"/>
</dbReference>
<feature type="compositionally biased region" description="Low complexity" evidence="1">
    <location>
        <begin position="225"/>
        <end position="234"/>
    </location>
</feature>
<feature type="region of interest" description="Disordered" evidence="1">
    <location>
        <begin position="1"/>
        <end position="62"/>
    </location>
</feature>
<sequence>MELDNASEQSRSQTPEATHSDSAMAPRPTPDRNERAAAIERRLQQQRNTNSGPVANPSYTAFDEHHELRQKFRRMVDPGILRPNPRAVALEAIDILLKLSDNILKNPNDDKYLRFKPTNAKIKQYLVDPQGTLEYAVEMGFRPEVENFQPYYVFNRKKLSELQVGQTVLKEILEQEQAKEEAAAIAKQREKAVAEAAVAKVKQAFLDDRKSKALNDRREKEVRSARAARGAVAPSSPPPSTSREMPGSGRALNGTASTPPPPAYTPPNRRRSQSSDEDMSD</sequence>
<feature type="compositionally biased region" description="Basic and acidic residues" evidence="1">
    <location>
        <begin position="29"/>
        <end position="43"/>
    </location>
</feature>
<dbReference type="AlphaFoldDB" id="A0AAW0GY02"/>
<gene>
    <name evidence="3" type="ORF">QCA50_000476</name>
</gene>